<protein>
    <recommendedName>
        <fullName evidence="4">DUF202 domain-containing protein</fullName>
    </recommendedName>
</protein>
<dbReference type="HOGENOM" id="CLU_107661_1_0_1"/>
<reference evidence="3" key="2">
    <citation type="submission" date="2015-01" db="EMBL/GenBank/DDBJ databases">
        <title>Evolutionary Origins and Diversification of the Mycorrhizal Mutualists.</title>
        <authorList>
            <consortium name="DOE Joint Genome Institute"/>
            <consortium name="Mycorrhizal Genomics Consortium"/>
            <person name="Kohler A."/>
            <person name="Kuo A."/>
            <person name="Nagy L.G."/>
            <person name="Floudas D."/>
            <person name="Copeland A."/>
            <person name="Barry K.W."/>
            <person name="Cichocki N."/>
            <person name="Veneault-Fourrey C."/>
            <person name="LaButti K."/>
            <person name="Lindquist E.A."/>
            <person name="Lipzen A."/>
            <person name="Lundell T."/>
            <person name="Morin E."/>
            <person name="Murat C."/>
            <person name="Riley R."/>
            <person name="Ohm R."/>
            <person name="Sun H."/>
            <person name="Tunlid A."/>
            <person name="Henrissat B."/>
            <person name="Grigoriev I.V."/>
            <person name="Hibbett D.S."/>
            <person name="Martin F."/>
        </authorList>
    </citation>
    <scope>NUCLEOTIDE SEQUENCE [LARGE SCALE GENOMIC DNA]</scope>
    <source>
        <strain evidence="3">F 1598</strain>
    </source>
</reference>
<evidence type="ECO:0000313" key="2">
    <source>
        <dbReference type="EMBL" id="KIM89977.1"/>
    </source>
</evidence>
<accession>A0A0C3CJR0</accession>
<dbReference type="Proteomes" id="UP000054166">
    <property type="component" value="Unassembled WGS sequence"/>
</dbReference>
<organism evidence="2 3">
    <name type="scientific">Piloderma croceum (strain F 1598)</name>
    <dbReference type="NCBI Taxonomy" id="765440"/>
    <lineage>
        <taxon>Eukaryota</taxon>
        <taxon>Fungi</taxon>
        <taxon>Dikarya</taxon>
        <taxon>Basidiomycota</taxon>
        <taxon>Agaricomycotina</taxon>
        <taxon>Agaricomycetes</taxon>
        <taxon>Agaricomycetidae</taxon>
        <taxon>Atheliales</taxon>
        <taxon>Atheliaceae</taxon>
        <taxon>Piloderma</taxon>
    </lineage>
</organism>
<dbReference type="InParanoid" id="A0A0C3CJR0"/>
<keyword evidence="1" id="KW-0472">Membrane</keyword>
<proteinExistence type="predicted"/>
<name>A0A0C3CJR0_PILCF</name>
<dbReference type="EMBL" id="KN832974">
    <property type="protein sequence ID" value="KIM89977.1"/>
    <property type="molecule type" value="Genomic_DNA"/>
</dbReference>
<keyword evidence="1" id="KW-1133">Transmembrane helix</keyword>
<dbReference type="OrthoDB" id="2555434at2759"/>
<dbReference type="PANTHER" id="PTHR38646">
    <property type="entry name" value="YALI0F00814P"/>
    <property type="match status" value="1"/>
</dbReference>
<dbReference type="STRING" id="765440.A0A0C3CJR0"/>
<dbReference type="AlphaFoldDB" id="A0A0C3CJR0"/>
<evidence type="ECO:0000313" key="3">
    <source>
        <dbReference type="Proteomes" id="UP000054166"/>
    </source>
</evidence>
<gene>
    <name evidence="2" type="ORF">PILCRDRAFT_2229</name>
</gene>
<dbReference type="PANTHER" id="PTHR38646:SF1">
    <property type="entry name" value="DUF202 DOMAIN-CONTAINING PROTEIN"/>
    <property type="match status" value="1"/>
</dbReference>
<evidence type="ECO:0008006" key="4">
    <source>
        <dbReference type="Google" id="ProtNLM"/>
    </source>
</evidence>
<reference evidence="2 3" key="1">
    <citation type="submission" date="2014-04" db="EMBL/GenBank/DDBJ databases">
        <authorList>
            <consortium name="DOE Joint Genome Institute"/>
            <person name="Kuo A."/>
            <person name="Tarkka M."/>
            <person name="Buscot F."/>
            <person name="Kohler A."/>
            <person name="Nagy L.G."/>
            <person name="Floudas D."/>
            <person name="Copeland A."/>
            <person name="Barry K.W."/>
            <person name="Cichocki N."/>
            <person name="Veneault-Fourrey C."/>
            <person name="LaButti K."/>
            <person name="Lindquist E.A."/>
            <person name="Lipzen A."/>
            <person name="Lundell T."/>
            <person name="Morin E."/>
            <person name="Murat C."/>
            <person name="Sun H."/>
            <person name="Tunlid A."/>
            <person name="Henrissat B."/>
            <person name="Grigoriev I.V."/>
            <person name="Hibbett D.S."/>
            <person name="Martin F."/>
            <person name="Nordberg H.P."/>
            <person name="Cantor M.N."/>
            <person name="Hua S.X."/>
        </authorList>
    </citation>
    <scope>NUCLEOTIDE SEQUENCE [LARGE SCALE GENOMIC DNA]</scope>
    <source>
        <strain evidence="2 3">F 1598</strain>
    </source>
</reference>
<keyword evidence="3" id="KW-1185">Reference proteome</keyword>
<sequence length="155" mass="17760">MASRARTVSPRPHRRYRGHRANSFQPIDVNELVEIRARQRTFDGAYSRTALVNLSYALTVLRLFDRRFYRIGILYAVLAGLLFIAAFFRARHSRHDFADRDKENIFDRPPALRTQGQEGKRIFGRPFVTAGWIVVAVSALVATVEICLLALIMVL</sequence>
<feature type="transmembrane region" description="Helical" evidence="1">
    <location>
        <begin position="68"/>
        <end position="88"/>
    </location>
</feature>
<keyword evidence="1" id="KW-0812">Transmembrane</keyword>
<evidence type="ECO:0000256" key="1">
    <source>
        <dbReference type="SAM" id="Phobius"/>
    </source>
</evidence>
<feature type="transmembrane region" description="Helical" evidence="1">
    <location>
        <begin position="130"/>
        <end position="154"/>
    </location>
</feature>